<reference evidence="17 18" key="1">
    <citation type="journal article" date="2014" name="PLoS ONE">
        <title>The first complete genome sequence of the class fimbriimonadia in the phylum armatimonadetes.</title>
        <authorList>
            <person name="Hu Z.Y."/>
            <person name="Wang Y.Z."/>
            <person name="Im W.T."/>
            <person name="Wang S.Y."/>
            <person name="Zhao G.P."/>
            <person name="Zheng H.J."/>
            <person name="Quan Z.X."/>
        </authorList>
    </citation>
    <scope>NUCLEOTIDE SEQUENCE [LARGE SCALE GENOMIC DNA]</scope>
    <source>
        <strain evidence="17">Gsoil 348</strain>
    </source>
</reference>
<evidence type="ECO:0000256" key="9">
    <source>
        <dbReference type="ARBA" id="ARBA00022801"/>
    </source>
</evidence>
<dbReference type="HOGENOM" id="CLU_012862_0_2_0"/>
<dbReference type="InterPro" id="IPR003265">
    <property type="entry name" value="HhH-GPD_domain"/>
</dbReference>
<dbReference type="SUPFAM" id="SSF48150">
    <property type="entry name" value="DNA-glycosylase"/>
    <property type="match status" value="1"/>
</dbReference>
<dbReference type="InterPro" id="IPR011257">
    <property type="entry name" value="DNA_glycosylase"/>
</dbReference>
<evidence type="ECO:0000256" key="6">
    <source>
        <dbReference type="ARBA" id="ARBA00022485"/>
    </source>
</evidence>
<dbReference type="eggNOG" id="COG1194">
    <property type="taxonomic scope" value="Bacteria"/>
</dbReference>
<sequence length="353" mass="39923">MPKPAPPGLGSTRSDDALHQPNGGPLLKWYDQNRRDLPWRRTSDPYAVWVSEVMLQQTQVATVIPYWERWLARFPTIQALAESDEQEALSLWQGLGYYRRCRLLLAGARWVAEHGTPTTATGWLEVPGVGPYTAGAIASIAHGDPAPVVDGNVERVYARLAGDASAGPSLHKAAWTWARRELYRPRPGDWNQALMELGATVCKPVKPDCTVCPFEGRCVARQTWRVDELPTKEAQREAVRLKHAVWVPTFEGELGLRQIPEGLWWQGMWEFPRTDALAEAEIPELRELVGPGWLQHLGQIRHSVTHHRITIEVSLVRCETRSPDLRWFRPDDLASLPMPNPQRRVLKMAIDVL</sequence>
<gene>
    <name evidence="17" type="ORF">OP10G_2966</name>
</gene>
<dbReference type="InterPro" id="IPR023170">
    <property type="entry name" value="HhH_base_excis_C"/>
</dbReference>
<evidence type="ECO:0000256" key="12">
    <source>
        <dbReference type="ARBA" id="ARBA00023204"/>
    </source>
</evidence>
<dbReference type="EC" id="3.2.2.31" evidence="4 14"/>
<comment type="function">
    <text evidence="2">Adenine glycosylase active on G-A mispairs. MutY also corrects error-prone DNA synthesis past GO lesions which are due to the oxidatively damaged form of guanine: 7,8-dihydro-8-oxoguanine (8-oxo-dGTP).</text>
</comment>
<keyword evidence="10 14" id="KW-0408">Iron</keyword>
<dbReference type="InterPro" id="IPR015797">
    <property type="entry name" value="NUDIX_hydrolase-like_dom_sf"/>
</dbReference>
<dbReference type="Pfam" id="PF14815">
    <property type="entry name" value="NUDIX_4"/>
    <property type="match status" value="1"/>
</dbReference>
<feature type="region of interest" description="Disordered" evidence="15">
    <location>
        <begin position="1"/>
        <end position="26"/>
    </location>
</feature>
<organism evidence="17 18">
    <name type="scientific">Fimbriimonas ginsengisoli Gsoil 348</name>
    <dbReference type="NCBI Taxonomy" id="661478"/>
    <lineage>
        <taxon>Bacteria</taxon>
        <taxon>Bacillati</taxon>
        <taxon>Armatimonadota</taxon>
        <taxon>Fimbriimonadia</taxon>
        <taxon>Fimbriimonadales</taxon>
        <taxon>Fimbriimonadaceae</taxon>
        <taxon>Fimbriimonas</taxon>
    </lineage>
</organism>
<dbReference type="FunFam" id="1.10.340.30:FF:000002">
    <property type="entry name" value="Adenine DNA glycosylase"/>
    <property type="match status" value="1"/>
</dbReference>
<dbReference type="GO" id="GO:0000701">
    <property type="term" value="F:purine-specific mismatch base pair DNA N-glycosylase activity"/>
    <property type="evidence" value="ECO:0007669"/>
    <property type="project" value="UniProtKB-EC"/>
</dbReference>
<dbReference type="STRING" id="661478.OP10G_2966"/>
<proteinExistence type="inferred from homology"/>
<dbReference type="KEGG" id="fgi:OP10G_2966"/>
<dbReference type="SMART" id="SM00478">
    <property type="entry name" value="ENDO3c"/>
    <property type="match status" value="1"/>
</dbReference>
<keyword evidence="11" id="KW-0411">Iron-sulfur</keyword>
<dbReference type="CDD" id="cd00056">
    <property type="entry name" value="ENDO3c"/>
    <property type="match status" value="1"/>
</dbReference>
<comment type="catalytic activity">
    <reaction evidence="1 14">
        <text>Hydrolyzes free adenine bases from 7,8-dihydro-8-oxoguanine:adenine mismatched double-stranded DNA, leaving an apurinic site.</text>
        <dbReference type="EC" id="3.2.2.31"/>
    </reaction>
</comment>
<evidence type="ECO:0000313" key="17">
    <source>
        <dbReference type="EMBL" id="AIE86334.1"/>
    </source>
</evidence>
<dbReference type="Proteomes" id="UP000027982">
    <property type="component" value="Chromosome"/>
</dbReference>
<dbReference type="Gene3D" id="1.10.1670.10">
    <property type="entry name" value="Helix-hairpin-Helix base-excision DNA repair enzymes (C-terminal)"/>
    <property type="match status" value="1"/>
</dbReference>
<dbReference type="PANTHER" id="PTHR42944:SF1">
    <property type="entry name" value="ADENINE DNA GLYCOSYLASE"/>
    <property type="match status" value="1"/>
</dbReference>
<dbReference type="GO" id="GO:0051539">
    <property type="term" value="F:4 iron, 4 sulfur cluster binding"/>
    <property type="evidence" value="ECO:0007669"/>
    <property type="project" value="UniProtKB-UniRule"/>
</dbReference>
<protein>
    <recommendedName>
        <fullName evidence="5 14">Adenine DNA glycosylase</fullName>
        <ecNumber evidence="4 14">3.2.2.31</ecNumber>
    </recommendedName>
</protein>
<evidence type="ECO:0000256" key="15">
    <source>
        <dbReference type="SAM" id="MobiDB-lite"/>
    </source>
</evidence>
<evidence type="ECO:0000256" key="13">
    <source>
        <dbReference type="ARBA" id="ARBA00023295"/>
    </source>
</evidence>
<keyword evidence="18" id="KW-1185">Reference proteome</keyword>
<evidence type="ECO:0000256" key="1">
    <source>
        <dbReference type="ARBA" id="ARBA00000843"/>
    </source>
</evidence>
<dbReference type="GO" id="GO:0035485">
    <property type="term" value="F:adenine/guanine mispair binding"/>
    <property type="evidence" value="ECO:0007669"/>
    <property type="project" value="TreeGrafter"/>
</dbReference>
<keyword evidence="6" id="KW-0004">4Fe-4S</keyword>
<evidence type="ECO:0000256" key="8">
    <source>
        <dbReference type="ARBA" id="ARBA00022763"/>
    </source>
</evidence>
<comment type="similarity">
    <text evidence="3 14">Belongs to the Nth/MutY family.</text>
</comment>
<dbReference type="SUPFAM" id="SSF55811">
    <property type="entry name" value="Nudix"/>
    <property type="match status" value="1"/>
</dbReference>
<dbReference type="CDD" id="cd03431">
    <property type="entry name" value="NUDIX_DNA_Glycosylase_C-MutY"/>
    <property type="match status" value="1"/>
</dbReference>
<keyword evidence="9" id="KW-0378">Hydrolase</keyword>
<dbReference type="InterPro" id="IPR044298">
    <property type="entry name" value="MIG/MutY"/>
</dbReference>
<evidence type="ECO:0000259" key="16">
    <source>
        <dbReference type="SMART" id="SM00478"/>
    </source>
</evidence>
<keyword evidence="8 14" id="KW-0227">DNA damage</keyword>
<dbReference type="Gene3D" id="1.10.340.30">
    <property type="entry name" value="Hypothetical protein, domain 2"/>
    <property type="match status" value="1"/>
</dbReference>
<dbReference type="InterPro" id="IPR029119">
    <property type="entry name" value="MutY_C"/>
</dbReference>
<evidence type="ECO:0000256" key="5">
    <source>
        <dbReference type="ARBA" id="ARBA00022023"/>
    </source>
</evidence>
<evidence type="ECO:0000256" key="7">
    <source>
        <dbReference type="ARBA" id="ARBA00022723"/>
    </source>
</evidence>
<dbReference type="AlphaFoldDB" id="A0A068NXH1"/>
<keyword evidence="7" id="KW-0479">Metal-binding</keyword>
<dbReference type="GO" id="GO:0034039">
    <property type="term" value="F:8-oxo-7,8-dihydroguanine DNA N-glycosylase activity"/>
    <property type="evidence" value="ECO:0007669"/>
    <property type="project" value="TreeGrafter"/>
</dbReference>
<evidence type="ECO:0000256" key="2">
    <source>
        <dbReference type="ARBA" id="ARBA00002933"/>
    </source>
</evidence>
<dbReference type="RefSeq" id="WP_025229695.1">
    <property type="nucleotide sequence ID" value="NZ_CP007139.1"/>
</dbReference>
<dbReference type="Gene3D" id="3.90.79.10">
    <property type="entry name" value="Nucleoside Triphosphate Pyrophosphohydrolase"/>
    <property type="match status" value="1"/>
</dbReference>
<keyword evidence="12" id="KW-0234">DNA repair</keyword>
<evidence type="ECO:0000256" key="3">
    <source>
        <dbReference type="ARBA" id="ARBA00008343"/>
    </source>
</evidence>
<evidence type="ECO:0000256" key="10">
    <source>
        <dbReference type="ARBA" id="ARBA00023004"/>
    </source>
</evidence>
<dbReference type="OrthoDB" id="9802365at2"/>
<dbReference type="GO" id="GO:0032357">
    <property type="term" value="F:oxidized purine DNA binding"/>
    <property type="evidence" value="ECO:0007669"/>
    <property type="project" value="TreeGrafter"/>
</dbReference>
<accession>A0A068NXH1</accession>
<evidence type="ECO:0000256" key="14">
    <source>
        <dbReference type="RuleBase" id="RU365096"/>
    </source>
</evidence>
<dbReference type="EMBL" id="CP007139">
    <property type="protein sequence ID" value="AIE86334.1"/>
    <property type="molecule type" value="Genomic_DNA"/>
</dbReference>
<dbReference type="GO" id="GO:0006298">
    <property type="term" value="P:mismatch repair"/>
    <property type="evidence" value="ECO:0007669"/>
    <property type="project" value="TreeGrafter"/>
</dbReference>
<feature type="domain" description="HhH-GPD" evidence="16">
    <location>
        <begin position="54"/>
        <end position="200"/>
    </location>
</feature>
<name>A0A068NXH1_FIMGI</name>
<keyword evidence="13 14" id="KW-0326">Glycosidase</keyword>
<dbReference type="Pfam" id="PF00730">
    <property type="entry name" value="HhH-GPD"/>
    <property type="match status" value="1"/>
</dbReference>
<evidence type="ECO:0000313" key="18">
    <source>
        <dbReference type="Proteomes" id="UP000027982"/>
    </source>
</evidence>
<dbReference type="GO" id="GO:0006284">
    <property type="term" value="P:base-excision repair"/>
    <property type="evidence" value="ECO:0007669"/>
    <property type="project" value="UniProtKB-UniRule"/>
</dbReference>
<dbReference type="GO" id="GO:0046872">
    <property type="term" value="F:metal ion binding"/>
    <property type="evidence" value="ECO:0007669"/>
    <property type="project" value="UniProtKB-UniRule"/>
</dbReference>
<evidence type="ECO:0000256" key="4">
    <source>
        <dbReference type="ARBA" id="ARBA00012045"/>
    </source>
</evidence>
<comment type="cofactor">
    <cofactor evidence="14">
        <name>[4Fe-4S] cluster</name>
        <dbReference type="ChEBI" id="CHEBI:49883"/>
    </cofactor>
    <text evidence="14">Binds 1 [4Fe-4S] cluster.</text>
</comment>
<dbReference type="PANTHER" id="PTHR42944">
    <property type="entry name" value="ADENINE DNA GLYCOSYLASE"/>
    <property type="match status" value="1"/>
</dbReference>
<evidence type="ECO:0000256" key="11">
    <source>
        <dbReference type="ARBA" id="ARBA00023014"/>
    </source>
</evidence>